<gene>
    <name evidence="2" type="ORF">C823_06036</name>
</gene>
<accession>N1ZU40</accession>
<dbReference type="HOGENOM" id="CLU_2616729_0_0_9"/>
<dbReference type="Gene3D" id="1.10.10.10">
    <property type="entry name" value="Winged helix-like DNA-binding domain superfamily/Winged helix DNA-binding domain"/>
    <property type="match status" value="1"/>
</dbReference>
<feature type="domain" description="Helix-turn-helix type 11" evidence="1">
    <location>
        <begin position="8"/>
        <end position="61"/>
    </location>
</feature>
<protein>
    <recommendedName>
        <fullName evidence="1">Helix-turn-helix type 11 domain-containing protein</fullName>
    </recommendedName>
</protein>
<dbReference type="PATRIC" id="fig|1235802.3.peg.6374"/>
<name>N1ZU40_9FIRM</name>
<evidence type="ECO:0000313" key="2">
    <source>
        <dbReference type="EMBL" id="EMZ17350.1"/>
    </source>
</evidence>
<dbReference type="OrthoDB" id="2045776at2"/>
<dbReference type="AlphaFoldDB" id="N1ZU40"/>
<evidence type="ECO:0000313" key="3">
    <source>
        <dbReference type="Proteomes" id="UP000012589"/>
    </source>
</evidence>
<dbReference type="InterPro" id="IPR013196">
    <property type="entry name" value="HTH_11"/>
</dbReference>
<organism evidence="2 3">
    <name type="scientific">Eubacterium plexicaudatum ASF492</name>
    <dbReference type="NCBI Taxonomy" id="1235802"/>
    <lineage>
        <taxon>Bacteria</taxon>
        <taxon>Bacillati</taxon>
        <taxon>Bacillota</taxon>
        <taxon>Clostridia</taxon>
        <taxon>Eubacteriales</taxon>
        <taxon>Eubacteriaceae</taxon>
        <taxon>Eubacterium</taxon>
    </lineage>
</organism>
<proteinExistence type="predicted"/>
<dbReference type="eggNOG" id="ENOG50330YK">
    <property type="taxonomic scope" value="Bacteria"/>
</dbReference>
<dbReference type="InterPro" id="IPR036390">
    <property type="entry name" value="WH_DNA-bd_sf"/>
</dbReference>
<sequence length="78" mass="9135">MKDNAFQRRRDIERMLLSGKKLTTSEMMKMYGVGRKAIRRDFDIIGEELPVITKQGYDGGYLLADGLNLTHNYNIYFR</sequence>
<keyword evidence="3" id="KW-1185">Reference proteome</keyword>
<dbReference type="Pfam" id="PF08279">
    <property type="entry name" value="HTH_11"/>
    <property type="match status" value="1"/>
</dbReference>
<dbReference type="EMBL" id="AQFT01000210">
    <property type="protein sequence ID" value="EMZ17350.1"/>
    <property type="molecule type" value="Genomic_DNA"/>
</dbReference>
<reference evidence="2 3" key="1">
    <citation type="journal article" date="2014" name="Genome Announc.">
        <title>Draft genome sequences of the altered schaedler flora, a defined bacterial community from gnotobiotic mice.</title>
        <authorList>
            <person name="Wannemuehler M.J."/>
            <person name="Overstreet A.M."/>
            <person name="Ward D.V."/>
            <person name="Phillips G.J."/>
        </authorList>
    </citation>
    <scope>NUCLEOTIDE SEQUENCE [LARGE SCALE GENOMIC DNA]</scope>
    <source>
        <strain evidence="2 3">ASF492</strain>
    </source>
</reference>
<dbReference type="Proteomes" id="UP000012589">
    <property type="component" value="Unassembled WGS sequence"/>
</dbReference>
<dbReference type="SUPFAM" id="SSF46785">
    <property type="entry name" value="Winged helix' DNA-binding domain"/>
    <property type="match status" value="1"/>
</dbReference>
<evidence type="ECO:0000259" key="1">
    <source>
        <dbReference type="Pfam" id="PF08279"/>
    </source>
</evidence>
<comment type="caution">
    <text evidence="2">The sequence shown here is derived from an EMBL/GenBank/DDBJ whole genome shotgun (WGS) entry which is preliminary data.</text>
</comment>
<dbReference type="InterPro" id="IPR036388">
    <property type="entry name" value="WH-like_DNA-bd_sf"/>
</dbReference>